<dbReference type="Proteomes" id="UP000051213">
    <property type="component" value="Unassembled WGS sequence"/>
</dbReference>
<keyword evidence="1" id="KW-1133">Transmembrane helix</keyword>
<evidence type="ECO:0000313" key="2">
    <source>
        <dbReference type="EMBL" id="KRO96422.1"/>
    </source>
</evidence>
<dbReference type="NCBIfam" id="TIGR02206">
    <property type="entry name" value="intg_mem_TP0381"/>
    <property type="match status" value="1"/>
</dbReference>
<feature type="transmembrane region" description="Helical" evidence="1">
    <location>
        <begin position="135"/>
        <end position="155"/>
    </location>
</feature>
<feature type="transmembrane region" description="Helical" evidence="1">
    <location>
        <begin position="105"/>
        <end position="123"/>
    </location>
</feature>
<keyword evidence="1" id="KW-0472">Membrane</keyword>
<reference evidence="2 3" key="1">
    <citation type="submission" date="2015-10" db="EMBL/GenBank/DDBJ databases">
        <title>Metagenome-Assembled Genomes uncover a global brackish microbiome.</title>
        <authorList>
            <person name="Hugerth L.W."/>
            <person name="Larsson J."/>
            <person name="Alneberg J."/>
            <person name="Lindh M.V."/>
            <person name="Legrand C."/>
            <person name="Pinhassi J."/>
            <person name="Andersson A.F."/>
        </authorList>
    </citation>
    <scope>NUCLEOTIDE SEQUENCE [LARGE SCALE GENOMIC DNA]</scope>
    <source>
        <strain evidence="2">BACL26 MAG-121220-bin70</strain>
    </source>
</reference>
<sequence length="245" mass="28178">MHSVNAFFNSDIPFVSFSQPHWGAMVVFVIFLLIFVSVPQRLTEEQNLLLTRAASIFLSLTVVIWTAIHISYGRFNAADNLPLSICNLFSLIAPLLFWQPNPRRFEIIYFFVLSGTLQAIITPDPDAGYPSYEFLKYWIVHGGLVVVVLHHLLAFKLYPRPQGILRTFMWLNIYILCLIPINLWLDANYFYMMNKPPNPSLLDFFGPWPIYIVVTEVVAMGFFALAYLPIYIARKKNPKLDTIGP</sequence>
<comment type="caution">
    <text evidence="2">The sequence shown here is derived from an EMBL/GenBank/DDBJ whole genome shotgun (WGS) entry which is preliminary data.</text>
</comment>
<feature type="transmembrane region" description="Helical" evidence="1">
    <location>
        <begin position="80"/>
        <end position="98"/>
    </location>
</feature>
<evidence type="ECO:0000313" key="3">
    <source>
        <dbReference type="Proteomes" id="UP000051213"/>
    </source>
</evidence>
<feature type="transmembrane region" description="Helical" evidence="1">
    <location>
        <begin position="167"/>
        <end position="185"/>
    </location>
</feature>
<name>A0A0R2UAC0_9GAMM</name>
<accession>A0A0R2UAC0</accession>
<dbReference type="Pfam" id="PF14808">
    <property type="entry name" value="TMEM164"/>
    <property type="match status" value="1"/>
</dbReference>
<dbReference type="InterPro" id="IPR011737">
    <property type="entry name" value="CHP02206_TP0381"/>
</dbReference>
<dbReference type="AlphaFoldDB" id="A0A0R2UAC0"/>
<evidence type="ECO:0000256" key="1">
    <source>
        <dbReference type="SAM" id="Phobius"/>
    </source>
</evidence>
<organism evidence="2 3">
    <name type="scientific">SAR92 bacterium BACL26 MAG-121220-bin70</name>
    <dbReference type="NCBI Taxonomy" id="1655626"/>
    <lineage>
        <taxon>Bacteria</taxon>
        <taxon>Pseudomonadati</taxon>
        <taxon>Pseudomonadota</taxon>
        <taxon>Gammaproteobacteria</taxon>
        <taxon>Cellvibrionales</taxon>
        <taxon>Porticoccaceae</taxon>
        <taxon>SAR92 clade</taxon>
    </lineage>
</organism>
<gene>
    <name evidence="2" type="ORF">ABS24_07760</name>
</gene>
<feature type="transmembrane region" description="Helical" evidence="1">
    <location>
        <begin position="20"/>
        <end position="38"/>
    </location>
</feature>
<keyword evidence="1" id="KW-0812">Transmembrane</keyword>
<dbReference type="EMBL" id="LICA01000057">
    <property type="protein sequence ID" value="KRO96422.1"/>
    <property type="molecule type" value="Genomic_DNA"/>
</dbReference>
<protein>
    <recommendedName>
        <fullName evidence="4">TIGR02206 family membrane protein</fullName>
    </recommendedName>
</protein>
<proteinExistence type="predicted"/>
<feature type="transmembrane region" description="Helical" evidence="1">
    <location>
        <begin position="205"/>
        <end position="230"/>
    </location>
</feature>
<feature type="transmembrane region" description="Helical" evidence="1">
    <location>
        <begin position="50"/>
        <end position="68"/>
    </location>
</feature>
<evidence type="ECO:0008006" key="4">
    <source>
        <dbReference type="Google" id="ProtNLM"/>
    </source>
</evidence>